<gene>
    <name evidence="1" type="ORF">CLV56_2071</name>
</gene>
<dbReference type="Proteomes" id="UP000230842">
    <property type="component" value="Unassembled WGS sequence"/>
</dbReference>
<dbReference type="AlphaFoldDB" id="A0A2M9BIS1"/>
<dbReference type="RefSeq" id="WP_157805131.1">
    <property type="nucleotide sequence ID" value="NZ_PGEZ01000001.1"/>
</dbReference>
<reference evidence="1 2" key="1">
    <citation type="submission" date="2017-11" db="EMBL/GenBank/DDBJ databases">
        <title>Genomic Encyclopedia of Archaeal and Bacterial Type Strains, Phase II (KMG-II): From Individual Species to Whole Genera.</title>
        <authorList>
            <person name="Goeker M."/>
        </authorList>
    </citation>
    <scope>NUCLEOTIDE SEQUENCE [LARGE SCALE GENOMIC DNA]</scope>
    <source>
        <strain evidence="1 2">DSM 27763</strain>
    </source>
</reference>
<comment type="caution">
    <text evidence="1">The sequence shown here is derived from an EMBL/GenBank/DDBJ whole genome shotgun (WGS) entry which is preliminary data.</text>
</comment>
<name>A0A2M9BIS1_9ACTN</name>
<sequence>MIFTPPSDLVDLWETDKRQVVRAYEQAQHVRERAGDLGDQVLEEQLHLTGVADAYRSRDTVEGRVLWDAWQEGASSRDLRRRLRSRRLRARRKAAGVQHG</sequence>
<keyword evidence="2" id="KW-1185">Reference proteome</keyword>
<evidence type="ECO:0000313" key="1">
    <source>
        <dbReference type="EMBL" id="PJJ57833.1"/>
    </source>
</evidence>
<organism evidence="1 2">
    <name type="scientific">Mumia flava</name>
    <dbReference type="NCBI Taxonomy" id="1348852"/>
    <lineage>
        <taxon>Bacteria</taxon>
        <taxon>Bacillati</taxon>
        <taxon>Actinomycetota</taxon>
        <taxon>Actinomycetes</taxon>
        <taxon>Propionibacteriales</taxon>
        <taxon>Nocardioidaceae</taxon>
        <taxon>Mumia</taxon>
    </lineage>
</organism>
<evidence type="ECO:0000313" key="2">
    <source>
        <dbReference type="Proteomes" id="UP000230842"/>
    </source>
</evidence>
<accession>A0A2M9BIS1</accession>
<protein>
    <submittedName>
        <fullName evidence="1">Uncharacterized protein</fullName>
    </submittedName>
</protein>
<proteinExistence type="predicted"/>
<dbReference type="OrthoDB" id="4524286at2"/>
<dbReference type="EMBL" id="PGEZ01000001">
    <property type="protein sequence ID" value="PJJ57833.1"/>
    <property type="molecule type" value="Genomic_DNA"/>
</dbReference>